<comment type="caution">
    <text evidence="2">The sequence shown here is derived from an EMBL/GenBank/DDBJ whole genome shotgun (WGS) entry which is preliminary data.</text>
</comment>
<gene>
    <name evidence="2" type="ORF">BL253_14780</name>
</gene>
<dbReference type="Proteomes" id="UP000188929">
    <property type="component" value="Unassembled WGS sequence"/>
</dbReference>
<dbReference type="EMBL" id="MOMC01000027">
    <property type="protein sequence ID" value="ONH30376.1"/>
    <property type="molecule type" value="Genomic_DNA"/>
</dbReference>
<proteinExistence type="predicted"/>
<protein>
    <submittedName>
        <fullName evidence="2">Uncharacterized protein</fullName>
    </submittedName>
</protein>
<organism evidence="2 3">
    <name type="scientific">Pseudofrankia asymbiotica</name>
    <dbReference type="NCBI Taxonomy" id="1834516"/>
    <lineage>
        <taxon>Bacteria</taxon>
        <taxon>Bacillati</taxon>
        <taxon>Actinomycetota</taxon>
        <taxon>Actinomycetes</taxon>
        <taxon>Frankiales</taxon>
        <taxon>Frankiaceae</taxon>
        <taxon>Pseudofrankia</taxon>
    </lineage>
</organism>
<reference evidence="3" key="1">
    <citation type="submission" date="2016-10" db="EMBL/GenBank/DDBJ databases">
        <title>Frankia sp. NRRL B-16386 Genome sequencing.</title>
        <authorList>
            <person name="Ghodhbane-Gtari F."/>
            <person name="Swanson E."/>
            <person name="Gueddou A."/>
            <person name="Hezbri K."/>
            <person name="Ktari K."/>
            <person name="Nouioui I."/>
            <person name="Morris K."/>
            <person name="Simpson S."/>
            <person name="Abebe-Akele F."/>
            <person name="Thomas K."/>
            <person name="Gtari M."/>
            <person name="Tisa L.S."/>
        </authorList>
    </citation>
    <scope>NUCLEOTIDE SEQUENCE [LARGE SCALE GENOMIC DNA]</scope>
    <source>
        <strain evidence="3">NRRL B-16386</strain>
    </source>
</reference>
<evidence type="ECO:0000256" key="1">
    <source>
        <dbReference type="SAM" id="MobiDB-lite"/>
    </source>
</evidence>
<name>A0A1V2ID33_9ACTN</name>
<keyword evidence="3" id="KW-1185">Reference proteome</keyword>
<evidence type="ECO:0000313" key="3">
    <source>
        <dbReference type="Proteomes" id="UP000188929"/>
    </source>
</evidence>
<evidence type="ECO:0000313" key="2">
    <source>
        <dbReference type="EMBL" id="ONH30376.1"/>
    </source>
</evidence>
<dbReference type="AlphaFoldDB" id="A0A1V2ID33"/>
<sequence>MSRIGGALRGLTHSADATHGATSGEGDVPDWIVASRAPGRRGEAGSSADRSLSLPPRLGVFF</sequence>
<feature type="region of interest" description="Disordered" evidence="1">
    <location>
        <begin position="1"/>
        <end position="31"/>
    </location>
</feature>
<accession>A0A1V2ID33</accession>